<dbReference type="Proteomes" id="UP000232323">
    <property type="component" value="Unassembled WGS sequence"/>
</dbReference>
<dbReference type="PROSITE" id="PS51032">
    <property type="entry name" value="AP2_ERF"/>
    <property type="match status" value="1"/>
</dbReference>
<keyword evidence="5" id="KW-0539">Nucleus</keyword>
<feature type="compositionally biased region" description="Basic and acidic residues" evidence="6">
    <location>
        <begin position="449"/>
        <end position="465"/>
    </location>
</feature>
<feature type="compositionally biased region" description="Basic and acidic residues" evidence="6">
    <location>
        <begin position="191"/>
        <end position="206"/>
    </location>
</feature>
<dbReference type="PANTHER" id="PTHR31677:SF196">
    <property type="entry name" value="ETHYLENE-RESPONSIVE TRANSCRIPTION FACTOR ERF109"/>
    <property type="match status" value="1"/>
</dbReference>
<dbReference type="PRINTS" id="PR00367">
    <property type="entry name" value="ETHRSPELEMNT"/>
</dbReference>
<dbReference type="InterPro" id="IPR036955">
    <property type="entry name" value="AP2/ERF_dom_sf"/>
</dbReference>
<feature type="region of interest" description="Disordered" evidence="6">
    <location>
        <begin position="154"/>
        <end position="217"/>
    </location>
</feature>
<evidence type="ECO:0000256" key="3">
    <source>
        <dbReference type="ARBA" id="ARBA00023125"/>
    </source>
</evidence>
<dbReference type="EMBL" id="BEGY01000042">
    <property type="protein sequence ID" value="GAX79450.1"/>
    <property type="molecule type" value="Genomic_DNA"/>
</dbReference>
<evidence type="ECO:0000259" key="7">
    <source>
        <dbReference type="PROSITE" id="PS51032"/>
    </source>
</evidence>
<dbReference type="PANTHER" id="PTHR31677">
    <property type="entry name" value="AP2 DOMAIN CLASS TRANSCRIPTION FACTOR"/>
    <property type="match status" value="1"/>
</dbReference>
<dbReference type="SUPFAM" id="SSF54171">
    <property type="entry name" value="DNA-binding domain"/>
    <property type="match status" value="1"/>
</dbReference>
<dbReference type="InterPro" id="IPR001471">
    <property type="entry name" value="AP2/ERF_dom"/>
</dbReference>
<evidence type="ECO:0000256" key="1">
    <source>
        <dbReference type="ARBA" id="ARBA00004123"/>
    </source>
</evidence>
<dbReference type="SMART" id="SM00380">
    <property type="entry name" value="AP2"/>
    <property type="match status" value="1"/>
</dbReference>
<name>A0A250X9K0_9CHLO</name>
<dbReference type="CDD" id="cd00018">
    <property type="entry name" value="AP2"/>
    <property type="match status" value="1"/>
</dbReference>
<comment type="subcellular location">
    <subcellularLocation>
        <location evidence="1">Nucleus</location>
    </subcellularLocation>
</comment>
<evidence type="ECO:0000313" key="8">
    <source>
        <dbReference type="EMBL" id="GAX79450.1"/>
    </source>
</evidence>
<keyword evidence="3" id="KW-0238">DNA-binding</keyword>
<protein>
    <recommendedName>
        <fullName evidence="7">AP2/ERF domain-containing protein</fullName>
    </recommendedName>
</protein>
<dbReference type="GO" id="GO:0003700">
    <property type="term" value="F:DNA-binding transcription factor activity"/>
    <property type="evidence" value="ECO:0007669"/>
    <property type="project" value="InterPro"/>
</dbReference>
<feature type="domain" description="AP2/ERF" evidence="7">
    <location>
        <begin position="68"/>
        <end position="123"/>
    </location>
</feature>
<dbReference type="Gene3D" id="3.30.730.10">
    <property type="entry name" value="AP2/ERF domain"/>
    <property type="match status" value="1"/>
</dbReference>
<evidence type="ECO:0000256" key="4">
    <source>
        <dbReference type="ARBA" id="ARBA00023163"/>
    </source>
</evidence>
<proteinExistence type="predicted"/>
<evidence type="ECO:0000256" key="6">
    <source>
        <dbReference type="SAM" id="MobiDB-lite"/>
    </source>
</evidence>
<dbReference type="InterPro" id="IPR016177">
    <property type="entry name" value="DNA-bd_dom_sf"/>
</dbReference>
<dbReference type="GO" id="GO:0003677">
    <property type="term" value="F:DNA binding"/>
    <property type="evidence" value="ECO:0007669"/>
    <property type="project" value="UniProtKB-KW"/>
</dbReference>
<keyword evidence="9" id="KW-1185">Reference proteome</keyword>
<evidence type="ECO:0000313" key="9">
    <source>
        <dbReference type="Proteomes" id="UP000232323"/>
    </source>
</evidence>
<accession>A0A250X9K0</accession>
<keyword evidence="4" id="KW-0804">Transcription</keyword>
<feature type="region of interest" description="Disordered" evidence="6">
    <location>
        <begin position="39"/>
        <end position="62"/>
    </location>
</feature>
<evidence type="ECO:0000256" key="2">
    <source>
        <dbReference type="ARBA" id="ARBA00023015"/>
    </source>
</evidence>
<dbReference type="GO" id="GO:0005634">
    <property type="term" value="C:nucleus"/>
    <property type="evidence" value="ECO:0007669"/>
    <property type="project" value="UniProtKB-SubCell"/>
</dbReference>
<keyword evidence="2" id="KW-0805">Transcription regulation</keyword>
<feature type="region of interest" description="Disordered" evidence="6">
    <location>
        <begin position="337"/>
        <end position="356"/>
    </location>
</feature>
<sequence length="671" mass="72370">MLSDSEQFPQQFFADAAAAAQRALQESEMFEHEEALERRRAQHVISSNRTQKHGSSELKETSCRNQTGYIGVRQRKWGMYAAEIRDGDKRRWLGSFHSGREAGMAYDAAAISQKGCKAKTNFKYDDFSSIPRPDAEHVENVRWELLPKEVAEKFPIPANPEGNGARDGVQTDSIVRPRPTPYKRGTVASRAEQDQEHAHAHDEPPAKRNRSNGGFTQQAVDPFTAANMYPASGHYADPSSTGVMDETAVAAWAASSAVAAAYYSAHYPHSVHASMMEHEGYVDPMEMYRGPMGMMDPNVMYEDATAVVVAQGRHGSKQKGDPSSGLPWPLQKQHWEDDVADTKAESAAGKGSAVPRARNHGIPGVYDYMNPNSYAAAFAAMPYNSYMMSHAYAHAGYGFDGKRHDSPASFSPREGGPKVASAEGDHVVRRRGTGDSLPGVSDAYPHRTGHLDRSPTPDVHGDDRQGSLLHYPESMASAYHGYEHLLHPSYSQSVYPHQAAAAPVQAQPSYTSTPGPTTGAVVRPRAVHAKPDYASLAEAAGGYHPGAFQPYQPGFSSYTDRGGLPTGYTGSLADVDDGDIAGVHASQEFLTQRWRDLASNINKFSGVAGTRGTSTHSAAEAGSTNDIHSMRMPAMSSAGAVSAGFVQEGAAAIVAAAAAAAQQHQHEERQN</sequence>
<evidence type="ECO:0000256" key="5">
    <source>
        <dbReference type="ARBA" id="ARBA00023242"/>
    </source>
</evidence>
<feature type="region of interest" description="Disordered" evidence="6">
    <location>
        <begin position="403"/>
        <end position="465"/>
    </location>
</feature>
<comment type="caution">
    <text evidence="8">The sequence shown here is derived from an EMBL/GenBank/DDBJ whole genome shotgun (WGS) entry which is preliminary data.</text>
</comment>
<organism evidence="8 9">
    <name type="scientific">Chlamydomonas eustigma</name>
    <dbReference type="NCBI Taxonomy" id="1157962"/>
    <lineage>
        <taxon>Eukaryota</taxon>
        <taxon>Viridiplantae</taxon>
        <taxon>Chlorophyta</taxon>
        <taxon>core chlorophytes</taxon>
        <taxon>Chlorophyceae</taxon>
        <taxon>CS clade</taxon>
        <taxon>Chlamydomonadales</taxon>
        <taxon>Chlamydomonadaceae</taxon>
        <taxon>Chlamydomonas</taxon>
    </lineage>
</organism>
<dbReference type="AlphaFoldDB" id="A0A250X9K0"/>
<dbReference type="OrthoDB" id="780830at2759"/>
<gene>
    <name evidence="8" type="ORF">CEUSTIGMA_g6891.t1</name>
</gene>
<reference evidence="8 9" key="1">
    <citation type="submission" date="2017-08" db="EMBL/GenBank/DDBJ databases">
        <title>Acidophilic green algal genome provides insights into adaptation to an acidic environment.</title>
        <authorList>
            <person name="Hirooka S."/>
            <person name="Hirose Y."/>
            <person name="Kanesaki Y."/>
            <person name="Higuchi S."/>
            <person name="Fujiwara T."/>
            <person name="Onuma R."/>
            <person name="Era A."/>
            <person name="Ohbayashi R."/>
            <person name="Uzuka A."/>
            <person name="Nozaki H."/>
            <person name="Yoshikawa H."/>
            <person name="Miyagishima S.Y."/>
        </authorList>
    </citation>
    <scope>NUCLEOTIDE SEQUENCE [LARGE SCALE GENOMIC DNA]</scope>
    <source>
        <strain evidence="8 9">NIES-2499</strain>
    </source>
</reference>